<dbReference type="Proteomes" id="UP000324800">
    <property type="component" value="Unassembled WGS sequence"/>
</dbReference>
<gene>
    <name evidence="2" type="ORF">EZS28_053107</name>
</gene>
<comment type="caution">
    <text evidence="2">The sequence shown here is derived from an EMBL/GenBank/DDBJ whole genome shotgun (WGS) entry which is preliminary data.</text>
</comment>
<reference evidence="2 3" key="1">
    <citation type="submission" date="2019-03" db="EMBL/GenBank/DDBJ databases">
        <title>Single cell metagenomics reveals metabolic interactions within the superorganism composed of flagellate Streblomastix strix and complex community of Bacteroidetes bacteria on its surface.</title>
        <authorList>
            <person name="Treitli S.C."/>
            <person name="Kolisko M."/>
            <person name="Husnik F."/>
            <person name="Keeling P."/>
            <person name="Hampl V."/>
        </authorList>
    </citation>
    <scope>NUCLEOTIDE SEQUENCE [LARGE SCALE GENOMIC DNA]</scope>
    <source>
        <strain evidence="2">ST1C</strain>
    </source>
</reference>
<dbReference type="EMBL" id="SNRW01042064">
    <property type="protein sequence ID" value="KAA6334017.1"/>
    <property type="molecule type" value="Genomic_DNA"/>
</dbReference>
<feature type="non-terminal residue" evidence="2">
    <location>
        <position position="1"/>
    </location>
</feature>
<proteinExistence type="predicted"/>
<accession>A0A5J4RJD2</accession>
<evidence type="ECO:0000256" key="1">
    <source>
        <dbReference type="SAM" id="MobiDB-lite"/>
    </source>
</evidence>
<evidence type="ECO:0000313" key="3">
    <source>
        <dbReference type="Proteomes" id="UP000324800"/>
    </source>
</evidence>
<protein>
    <submittedName>
        <fullName evidence="2">Uncharacterized protein</fullName>
    </submittedName>
</protein>
<feature type="non-terminal residue" evidence="2">
    <location>
        <position position="134"/>
    </location>
</feature>
<feature type="region of interest" description="Disordered" evidence="1">
    <location>
        <begin position="1"/>
        <end position="29"/>
    </location>
</feature>
<organism evidence="2 3">
    <name type="scientific">Streblomastix strix</name>
    <dbReference type="NCBI Taxonomy" id="222440"/>
    <lineage>
        <taxon>Eukaryota</taxon>
        <taxon>Metamonada</taxon>
        <taxon>Preaxostyla</taxon>
        <taxon>Oxymonadida</taxon>
        <taxon>Streblomastigidae</taxon>
        <taxon>Streblomastix</taxon>
    </lineage>
</organism>
<feature type="compositionally biased region" description="Polar residues" evidence="1">
    <location>
        <begin position="1"/>
        <end position="18"/>
    </location>
</feature>
<sequence length="134" mass="15503">SPSFPQSPNGSTNAQQLLSDRDGKDIKDKGKVGDKYMLLFRQENGGCIGIDENSDLKGKVAFFGKETKRNDDENAQYRKEIIAIQDECRWREQDKPDIQKKVKQEEDISKEKDNVIQRREKTIEEVVKKKNKTE</sequence>
<evidence type="ECO:0000313" key="2">
    <source>
        <dbReference type="EMBL" id="KAA6334017.1"/>
    </source>
</evidence>
<dbReference type="AlphaFoldDB" id="A0A5J4RJD2"/>
<name>A0A5J4RJD2_9EUKA</name>
<feature type="compositionally biased region" description="Basic and acidic residues" evidence="1">
    <location>
        <begin position="19"/>
        <end position="29"/>
    </location>
</feature>